<keyword evidence="1" id="KW-0732">Signal</keyword>
<organism evidence="3 4">
    <name type="scientific">Aquimarina aggregata</name>
    <dbReference type="NCBI Taxonomy" id="1642818"/>
    <lineage>
        <taxon>Bacteria</taxon>
        <taxon>Pseudomonadati</taxon>
        <taxon>Bacteroidota</taxon>
        <taxon>Flavobacteriia</taxon>
        <taxon>Flavobacteriales</taxon>
        <taxon>Flavobacteriaceae</taxon>
        <taxon>Aquimarina</taxon>
    </lineage>
</organism>
<dbReference type="RefSeq" id="WP_066313948.1">
    <property type="nucleotide sequence ID" value="NZ_LQRT01000013.1"/>
</dbReference>
<comment type="caution">
    <text evidence="3">The sequence shown here is derived from an EMBL/GenBank/DDBJ whole genome shotgun (WGS) entry which is preliminary data.</text>
</comment>
<protein>
    <submittedName>
        <fullName evidence="3">Cobalamin-binding protein</fullName>
    </submittedName>
</protein>
<dbReference type="InterPro" id="IPR002491">
    <property type="entry name" value="ABC_transptr_periplasmic_BD"/>
</dbReference>
<accession>A0A163ABP3</accession>
<proteinExistence type="predicted"/>
<dbReference type="PANTHER" id="PTHR30535:SF34">
    <property type="entry name" value="MOLYBDATE-BINDING PROTEIN MOLA"/>
    <property type="match status" value="1"/>
</dbReference>
<dbReference type="PROSITE" id="PS50983">
    <property type="entry name" value="FE_B12_PBP"/>
    <property type="match status" value="1"/>
</dbReference>
<dbReference type="STRING" id="1642818.AWE51_05575"/>
<gene>
    <name evidence="3" type="ORF">AWE51_05575</name>
</gene>
<keyword evidence="4" id="KW-1185">Reference proteome</keyword>
<dbReference type="AlphaFoldDB" id="A0A163ABP3"/>
<dbReference type="Pfam" id="PF01497">
    <property type="entry name" value="Peripla_BP_2"/>
    <property type="match status" value="1"/>
</dbReference>
<name>A0A163ABP3_9FLAO</name>
<dbReference type="InterPro" id="IPR050902">
    <property type="entry name" value="ABC_Transporter_SBP"/>
</dbReference>
<dbReference type="NCBIfam" id="NF038402">
    <property type="entry name" value="TroA_like"/>
    <property type="match status" value="1"/>
</dbReference>
<evidence type="ECO:0000313" key="4">
    <source>
        <dbReference type="Proteomes" id="UP000076715"/>
    </source>
</evidence>
<dbReference type="Gene3D" id="3.40.50.1980">
    <property type="entry name" value="Nitrogenase molybdenum iron protein domain"/>
    <property type="match status" value="2"/>
</dbReference>
<dbReference type="PANTHER" id="PTHR30535">
    <property type="entry name" value="VITAMIN B12-BINDING PROTEIN"/>
    <property type="match status" value="1"/>
</dbReference>
<dbReference type="Proteomes" id="UP000076715">
    <property type="component" value="Unassembled WGS sequence"/>
</dbReference>
<dbReference type="GO" id="GO:0071281">
    <property type="term" value="P:cellular response to iron ion"/>
    <property type="evidence" value="ECO:0007669"/>
    <property type="project" value="TreeGrafter"/>
</dbReference>
<dbReference type="EMBL" id="LQRT01000013">
    <property type="protein sequence ID" value="KZS40422.1"/>
    <property type="molecule type" value="Genomic_DNA"/>
</dbReference>
<reference evidence="3 4" key="1">
    <citation type="submission" date="2016-01" db="EMBL/GenBank/DDBJ databases">
        <title>The draft genome sequence of Aquimarina sp. RZW4-3-2.</title>
        <authorList>
            <person name="Wang Y."/>
        </authorList>
    </citation>
    <scope>NUCLEOTIDE SEQUENCE [LARGE SCALE GENOMIC DNA]</scope>
    <source>
        <strain evidence="3 4">RZW4-3-2</strain>
    </source>
</reference>
<feature type="domain" description="Fe/B12 periplasmic-binding" evidence="2">
    <location>
        <begin position="19"/>
        <end position="262"/>
    </location>
</feature>
<evidence type="ECO:0000313" key="3">
    <source>
        <dbReference type="EMBL" id="KZS40422.1"/>
    </source>
</evidence>
<evidence type="ECO:0000259" key="2">
    <source>
        <dbReference type="PROSITE" id="PS50983"/>
    </source>
</evidence>
<evidence type="ECO:0000256" key="1">
    <source>
        <dbReference type="ARBA" id="ARBA00022729"/>
    </source>
</evidence>
<dbReference type="InterPro" id="IPR054828">
    <property type="entry name" value="Vit_B12_bind_prot"/>
</dbReference>
<dbReference type="SUPFAM" id="SSF53807">
    <property type="entry name" value="Helical backbone' metal receptor"/>
    <property type="match status" value="1"/>
</dbReference>
<sequence>MVYVDQLNREINLINTPKCIISLVPSQTELLIDLGLGDKIVGITKFCVHPDTLRKEKTIVGGTKKINYNKIKALQPDIILCNKEENTKEIVETLEREYVVHVSDIFTLYDAFEMIEQYGKVFNIETKTNKLISEIKVEKESLDHFIKQLPKKRVVYFIWKDPWMAVGGNTFINHLLKLNNFENVYEDQTRYPEVSIDHIRSLTDIDLILLSSEPYPFSEKHVKEIKNSNTKAQVVLVDGEYFSWYGSRLLGAFAYFKTLHSK</sequence>
<dbReference type="OrthoDB" id="9816357at2"/>